<keyword evidence="9" id="KW-1185">Reference proteome</keyword>
<evidence type="ECO:0000256" key="2">
    <source>
        <dbReference type="ARBA" id="ARBA00009347"/>
    </source>
</evidence>
<dbReference type="Gene3D" id="2.40.110.10">
    <property type="entry name" value="Butyryl-CoA Dehydrogenase, subunit A, domain 2"/>
    <property type="match status" value="1"/>
</dbReference>
<proteinExistence type="inferred from homology"/>
<dbReference type="RefSeq" id="WP_013423979.1">
    <property type="nucleotide sequence ID" value="NC_014666.1"/>
</dbReference>
<keyword evidence="4" id="KW-0274">FAD</keyword>
<sequence length="373" mass="39533">MDLDLSDDQRLFQATTRKFLAARAPMPVVRERIGRGVDGDLLTGGAELGWTSMLVPEDLGGGTLSGEGVRDLGIVAEELGGALLSGPVLPTNVVAYALARAGAEHLAKELLPLLVTGQETATWAICEPAERWCAEDATVSATRTGTGFRLDGVKTPVQDADAVDHLLVTVRTAGAGATQLLVDAHTPGVTVTPLEGLDLTRRYSRVRFDGVEVPPSHVVGEPGAAGAQVDLQFALTLALQCAETVGATDRLYGMTLQYVKDRKAFGRPIGSYQALKHRLAEMLLWLESAKAATSAALAAAQSEQGAPEAASLAKAYVADRCPAVVRDCLQMHGGIGFTWEHDLHLFLRRTETNAVIFGGVDYHLDRLATAVGF</sequence>
<dbReference type="Proteomes" id="UP000002484">
    <property type="component" value="Chromosome"/>
</dbReference>
<dbReference type="PANTHER" id="PTHR43884:SF20">
    <property type="entry name" value="ACYL-COA DEHYDROGENASE FADE28"/>
    <property type="match status" value="1"/>
</dbReference>
<accession>E3J7V7</accession>
<dbReference type="STRING" id="298654.FraEuI1c_2834"/>
<protein>
    <submittedName>
        <fullName evidence="8">Acyl-CoA dehydrogenase domain-containing protein</fullName>
    </submittedName>
</protein>
<feature type="domain" description="Acyl-CoA dehydrogenase/oxidase N-terminal" evidence="7">
    <location>
        <begin position="6"/>
        <end position="117"/>
    </location>
</feature>
<comment type="similarity">
    <text evidence="2">Belongs to the acyl-CoA dehydrogenase family.</text>
</comment>
<dbReference type="InterPro" id="IPR009100">
    <property type="entry name" value="AcylCoA_DH/oxidase_NM_dom_sf"/>
</dbReference>
<evidence type="ECO:0000259" key="6">
    <source>
        <dbReference type="Pfam" id="PF00441"/>
    </source>
</evidence>
<gene>
    <name evidence="8" type="ordered locus">FraEuI1c_2834</name>
</gene>
<dbReference type="SUPFAM" id="SSF47203">
    <property type="entry name" value="Acyl-CoA dehydrogenase C-terminal domain-like"/>
    <property type="match status" value="1"/>
</dbReference>
<evidence type="ECO:0000256" key="4">
    <source>
        <dbReference type="ARBA" id="ARBA00022827"/>
    </source>
</evidence>
<evidence type="ECO:0000256" key="1">
    <source>
        <dbReference type="ARBA" id="ARBA00001974"/>
    </source>
</evidence>
<feature type="domain" description="Acyl-CoA dehydrogenase/oxidase C-terminal" evidence="6">
    <location>
        <begin position="239"/>
        <end position="370"/>
    </location>
</feature>
<name>E3J7V7_PSEI1</name>
<dbReference type="OrthoDB" id="8677713at2"/>
<dbReference type="Pfam" id="PF00441">
    <property type="entry name" value="Acyl-CoA_dh_1"/>
    <property type="match status" value="1"/>
</dbReference>
<keyword evidence="3" id="KW-0285">Flavoprotein</keyword>
<dbReference type="KEGG" id="fri:FraEuI1c_2834"/>
<dbReference type="GO" id="GO:0050660">
    <property type="term" value="F:flavin adenine dinucleotide binding"/>
    <property type="evidence" value="ECO:0007669"/>
    <property type="project" value="InterPro"/>
</dbReference>
<dbReference type="HOGENOM" id="CLU_018204_5_2_11"/>
<keyword evidence="5" id="KW-0560">Oxidoreductase</keyword>
<dbReference type="InterPro" id="IPR009075">
    <property type="entry name" value="AcylCo_DH/oxidase_C"/>
</dbReference>
<organism evidence="8 9">
    <name type="scientific">Pseudofrankia inefficax (strain DSM 45817 / CECT 9037 / DDB 130130 / EuI1c)</name>
    <name type="common">Frankia inefficax</name>
    <dbReference type="NCBI Taxonomy" id="298654"/>
    <lineage>
        <taxon>Bacteria</taxon>
        <taxon>Bacillati</taxon>
        <taxon>Actinomycetota</taxon>
        <taxon>Actinomycetes</taxon>
        <taxon>Frankiales</taxon>
        <taxon>Frankiaceae</taxon>
        <taxon>Pseudofrankia</taxon>
    </lineage>
</organism>
<dbReference type="InterPro" id="IPR046373">
    <property type="entry name" value="Acyl-CoA_Oxase/DH_mid-dom_sf"/>
</dbReference>
<dbReference type="AlphaFoldDB" id="E3J7V7"/>
<dbReference type="EMBL" id="CP002299">
    <property type="protein sequence ID" value="ADP80861.1"/>
    <property type="molecule type" value="Genomic_DNA"/>
</dbReference>
<dbReference type="CDD" id="cd00567">
    <property type="entry name" value="ACAD"/>
    <property type="match status" value="1"/>
</dbReference>
<dbReference type="InterPro" id="IPR036250">
    <property type="entry name" value="AcylCo_DH-like_C"/>
</dbReference>
<dbReference type="InParanoid" id="E3J7V7"/>
<dbReference type="Pfam" id="PF02771">
    <property type="entry name" value="Acyl-CoA_dh_N"/>
    <property type="match status" value="1"/>
</dbReference>
<evidence type="ECO:0000256" key="3">
    <source>
        <dbReference type="ARBA" id="ARBA00022630"/>
    </source>
</evidence>
<dbReference type="InterPro" id="IPR013786">
    <property type="entry name" value="AcylCoA_DH/ox_N"/>
</dbReference>
<dbReference type="PANTHER" id="PTHR43884">
    <property type="entry name" value="ACYL-COA DEHYDROGENASE"/>
    <property type="match status" value="1"/>
</dbReference>
<reference evidence="8 9" key="1">
    <citation type="submission" date="2010-10" db="EMBL/GenBank/DDBJ databases">
        <title>Complete sequence of Frankia sp. EuI1c.</title>
        <authorList>
            <consortium name="US DOE Joint Genome Institute"/>
            <person name="Lucas S."/>
            <person name="Copeland A."/>
            <person name="Lapidus A."/>
            <person name="Cheng J.-F."/>
            <person name="Bruce D."/>
            <person name="Goodwin L."/>
            <person name="Pitluck S."/>
            <person name="Chertkov O."/>
            <person name="Detter J.C."/>
            <person name="Han C."/>
            <person name="Tapia R."/>
            <person name="Land M."/>
            <person name="Hauser L."/>
            <person name="Jeffries C."/>
            <person name="Kyrpides N."/>
            <person name="Ivanova N."/>
            <person name="Mikhailova N."/>
            <person name="Beauchemin N."/>
            <person name="Sen A."/>
            <person name="Sur S.A."/>
            <person name="Gtari M."/>
            <person name="Wall L."/>
            <person name="Tisa L."/>
            <person name="Woyke T."/>
        </authorList>
    </citation>
    <scope>NUCLEOTIDE SEQUENCE [LARGE SCALE GENOMIC DNA]</scope>
    <source>
        <strain evidence="9">DSM 45817 / CECT 9037 / EuI1c</strain>
    </source>
</reference>
<comment type="cofactor">
    <cofactor evidence="1">
        <name>FAD</name>
        <dbReference type="ChEBI" id="CHEBI:57692"/>
    </cofactor>
</comment>
<evidence type="ECO:0000256" key="5">
    <source>
        <dbReference type="ARBA" id="ARBA00023002"/>
    </source>
</evidence>
<evidence type="ECO:0000313" key="8">
    <source>
        <dbReference type="EMBL" id="ADP80861.1"/>
    </source>
</evidence>
<dbReference type="InterPro" id="IPR037069">
    <property type="entry name" value="AcylCoA_DH/ox_N_sf"/>
</dbReference>
<dbReference type="Gene3D" id="1.10.540.10">
    <property type="entry name" value="Acyl-CoA dehydrogenase/oxidase, N-terminal domain"/>
    <property type="match status" value="1"/>
</dbReference>
<dbReference type="SUPFAM" id="SSF56645">
    <property type="entry name" value="Acyl-CoA dehydrogenase NM domain-like"/>
    <property type="match status" value="1"/>
</dbReference>
<dbReference type="eggNOG" id="COG1960">
    <property type="taxonomic scope" value="Bacteria"/>
</dbReference>
<dbReference type="GO" id="GO:0003995">
    <property type="term" value="F:acyl-CoA dehydrogenase activity"/>
    <property type="evidence" value="ECO:0007669"/>
    <property type="project" value="TreeGrafter"/>
</dbReference>
<evidence type="ECO:0000259" key="7">
    <source>
        <dbReference type="Pfam" id="PF02771"/>
    </source>
</evidence>
<dbReference type="Gene3D" id="1.20.140.10">
    <property type="entry name" value="Butyryl-CoA Dehydrogenase, subunit A, domain 3"/>
    <property type="match status" value="1"/>
</dbReference>
<evidence type="ECO:0000313" key="9">
    <source>
        <dbReference type="Proteomes" id="UP000002484"/>
    </source>
</evidence>